<sequence length="29" mass="2926">MRRTPRRTGGCTGSCCSPPTTASSPASEA</sequence>
<feature type="compositionally biased region" description="Low complexity" evidence="1">
    <location>
        <begin position="15"/>
        <end position="29"/>
    </location>
</feature>
<organism evidence="2">
    <name type="scientific">Anguilla anguilla</name>
    <name type="common">European freshwater eel</name>
    <name type="synonym">Muraena anguilla</name>
    <dbReference type="NCBI Taxonomy" id="7936"/>
    <lineage>
        <taxon>Eukaryota</taxon>
        <taxon>Metazoa</taxon>
        <taxon>Chordata</taxon>
        <taxon>Craniata</taxon>
        <taxon>Vertebrata</taxon>
        <taxon>Euteleostomi</taxon>
        <taxon>Actinopterygii</taxon>
        <taxon>Neopterygii</taxon>
        <taxon>Teleostei</taxon>
        <taxon>Anguilliformes</taxon>
        <taxon>Anguillidae</taxon>
        <taxon>Anguilla</taxon>
    </lineage>
</organism>
<name>A0A0E9PSG1_ANGAN</name>
<evidence type="ECO:0000313" key="2">
    <source>
        <dbReference type="EMBL" id="JAH07571.1"/>
    </source>
</evidence>
<feature type="region of interest" description="Disordered" evidence="1">
    <location>
        <begin position="1"/>
        <end position="29"/>
    </location>
</feature>
<dbReference type="EMBL" id="GBXM01101006">
    <property type="protein sequence ID" value="JAH07571.1"/>
    <property type="molecule type" value="Transcribed_RNA"/>
</dbReference>
<proteinExistence type="predicted"/>
<evidence type="ECO:0000256" key="1">
    <source>
        <dbReference type="SAM" id="MobiDB-lite"/>
    </source>
</evidence>
<accession>A0A0E9PSG1</accession>
<reference evidence="2" key="1">
    <citation type="submission" date="2014-11" db="EMBL/GenBank/DDBJ databases">
        <authorList>
            <person name="Amaro Gonzalez C."/>
        </authorList>
    </citation>
    <scope>NUCLEOTIDE SEQUENCE</scope>
</reference>
<dbReference type="AlphaFoldDB" id="A0A0E9PSG1"/>
<protein>
    <submittedName>
        <fullName evidence="2">Uncharacterized protein</fullName>
    </submittedName>
</protein>
<reference evidence="2" key="2">
    <citation type="journal article" date="2015" name="Fish Shellfish Immunol.">
        <title>Early steps in the European eel (Anguilla anguilla)-Vibrio vulnificus interaction in the gills: Role of the RtxA13 toxin.</title>
        <authorList>
            <person name="Callol A."/>
            <person name="Pajuelo D."/>
            <person name="Ebbesson L."/>
            <person name="Teles M."/>
            <person name="MacKenzie S."/>
            <person name="Amaro C."/>
        </authorList>
    </citation>
    <scope>NUCLEOTIDE SEQUENCE</scope>
</reference>